<dbReference type="Proteomes" id="UP000515154">
    <property type="component" value="Linkage group LG4"/>
</dbReference>
<keyword evidence="2" id="KW-1185">Reference proteome</keyword>
<dbReference type="Gene3D" id="3.40.50.300">
    <property type="entry name" value="P-loop containing nucleotide triphosphate hydrolases"/>
    <property type="match status" value="1"/>
</dbReference>
<accession>A0A6P7S937</accession>
<dbReference type="AlphaFoldDB" id="A0A6P7S937"/>
<evidence type="ECO:0000313" key="2">
    <source>
        <dbReference type="Proteomes" id="UP000515154"/>
    </source>
</evidence>
<dbReference type="PANTHER" id="PTHR45786">
    <property type="entry name" value="DNA BINDING PROTEIN-LIKE"/>
    <property type="match status" value="1"/>
</dbReference>
<dbReference type="KEGG" id="osn:115210254"/>
<feature type="domain" description="Helitron helicase-like" evidence="1">
    <location>
        <begin position="109"/>
        <end position="288"/>
    </location>
</feature>
<dbReference type="InterPro" id="IPR025476">
    <property type="entry name" value="Helitron_helicase-like"/>
</dbReference>
<dbReference type="Pfam" id="PF14214">
    <property type="entry name" value="Helitron_like_N"/>
    <property type="match status" value="1"/>
</dbReference>
<dbReference type="RefSeq" id="XP_029634596.1">
    <property type="nucleotide sequence ID" value="XM_029778736.1"/>
</dbReference>
<gene>
    <name evidence="3" type="primary">LOC115210254</name>
</gene>
<organism evidence="2 3">
    <name type="scientific">Octopus sinensis</name>
    <name type="common">East Asian common octopus</name>
    <dbReference type="NCBI Taxonomy" id="2607531"/>
    <lineage>
        <taxon>Eukaryota</taxon>
        <taxon>Metazoa</taxon>
        <taxon>Spiralia</taxon>
        <taxon>Lophotrochozoa</taxon>
        <taxon>Mollusca</taxon>
        <taxon>Cephalopoda</taxon>
        <taxon>Coleoidea</taxon>
        <taxon>Octopodiformes</taxon>
        <taxon>Octopoda</taxon>
        <taxon>Incirrata</taxon>
        <taxon>Octopodidae</taxon>
        <taxon>Octopus</taxon>
    </lineage>
</organism>
<dbReference type="PANTHER" id="PTHR45786:SF74">
    <property type="entry name" value="ATP-DEPENDENT DNA HELICASE"/>
    <property type="match status" value="1"/>
</dbReference>
<evidence type="ECO:0000259" key="1">
    <source>
        <dbReference type="Pfam" id="PF14214"/>
    </source>
</evidence>
<reference evidence="3" key="1">
    <citation type="submission" date="2025-08" db="UniProtKB">
        <authorList>
            <consortium name="RefSeq"/>
        </authorList>
    </citation>
    <scope>IDENTIFICATION</scope>
</reference>
<dbReference type="InterPro" id="IPR027417">
    <property type="entry name" value="P-loop_NTPase"/>
</dbReference>
<sequence length="493" mass="56912">MDTLDSQPHLKLVIHADKTLAGEHPGRFNAPTTNEVAALMVDEVHGNRDIILRHRDEDVTFVSELHRCYDCLQYPLLFPHGEDGYHLEIQKVDPTILTLLDKEVSCKAFYAYRLMVRENDFNLLLRCHSLTNQFLVDMYCKVESERLKYIRSHQDQLRATEYVNLEDAMRPDGDAANVGKRIILPSTFIGSPRYMNKRMQDAMAYLGKFGKPDLFITFTCNPTWPEIKENVFAGQLPEHRHDIVARVFHAKLKKMLFLLKVLHIFGPQSAWMYTVEWQKRGLPHVHMLAWCQDRIHPVDIDRIVSAELPDQNADSQLHSSVTKHMIHGPCGDFNPRSPCMKNKRCSKRYPRDYCGQTCTTNDGYPIYRRRDPGLGGRTARIRQRLKTFDVDNAWIVPFNPLLSKTFNAHINVEYCNSFKRIQFPIKLCFAMTINKSQGQSLDIVGINLSQPVFSHGQLYVACSRVGNPHKLFILGNHECTRNVVYQEALTKEN</sequence>
<dbReference type="SUPFAM" id="SSF52540">
    <property type="entry name" value="P-loop containing nucleoside triphosphate hydrolases"/>
    <property type="match status" value="1"/>
</dbReference>
<name>A0A6P7S937_9MOLL</name>
<proteinExistence type="predicted"/>
<dbReference type="CDD" id="cd18809">
    <property type="entry name" value="SF1_C_RecD"/>
    <property type="match status" value="1"/>
</dbReference>
<evidence type="ECO:0000313" key="3">
    <source>
        <dbReference type="RefSeq" id="XP_029634596.1"/>
    </source>
</evidence>
<protein>
    <submittedName>
        <fullName evidence="3">Uncharacterized protein LOC115210254</fullName>
    </submittedName>
</protein>